<evidence type="ECO:0000256" key="4">
    <source>
        <dbReference type="SAM" id="SignalP"/>
    </source>
</evidence>
<keyword evidence="3" id="KW-0221">Differentiation</keyword>
<proteinExistence type="inferred from homology"/>
<dbReference type="EnsemblPlants" id="LPERR01G27480.1">
    <property type="protein sequence ID" value="LPERR01G27480.1"/>
    <property type="gene ID" value="LPERR01G27480"/>
</dbReference>
<evidence type="ECO:0000256" key="3">
    <source>
        <dbReference type="ARBA" id="ARBA00022782"/>
    </source>
</evidence>
<reference evidence="5 6" key="1">
    <citation type="submission" date="2012-08" db="EMBL/GenBank/DDBJ databases">
        <title>Oryza genome evolution.</title>
        <authorList>
            <person name="Wing R.A."/>
        </authorList>
    </citation>
    <scope>NUCLEOTIDE SEQUENCE</scope>
</reference>
<evidence type="ECO:0000313" key="6">
    <source>
        <dbReference type="Proteomes" id="UP000032180"/>
    </source>
</evidence>
<feature type="chain" id="PRO_5002347254" evidence="4">
    <location>
        <begin position="31"/>
        <end position="115"/>
    </location>
</feature>
<keyword evidence="6" id="KW-1185">Reference proteome</keyword>
<keyword evidence="2" id="KW-0217">Developmental protein</keyword>
<dbReference type="Proteomes" id="UP000032180">
    <property type="component" value="Chromosome 1"/>
</dbReference>
<feature type="signal peptide" evidence="4">
    <location>
        <begin position="1"/>
        <end position="30"/>
    </location>
</feature>
<evidence type="ECO:0000256" key="1">
    <source>
        <dbReference type="ARBA" id="ARBA00005416"/>
    </source>
</evidence>
<reference evidence="6" key="2">
    <citation type="submission" date="2013-12" db="EMBL/GenBank/DDBJ databases">
        <authorList>
            <person name="Yu Y."/>
            <person name="Lee S."/>
            <person name="de Baynast K."/>
            <person name="Wissotski M."/>
            <person name="Liu L."/>
            <person name="Talag J."/>
            <person name="Goicoechea J."/>
            <person name="Angelova A."/>
            <person name="Jetty R."/>
            <person name="Kudrna D."/>
            <person name="Golser W."/>
            <person name="Rivera L."/>
            <person name="Zhang J."/>
            <person name="Wing R."/>
        </authorList>
    </citation>
    <scope>NUCLEOTIDE SEQUENCE</scope>
</reference>
<comment type="similarity">
    <text evidence="1">Belongs to the CLV3/ESR signal peptide family.</text>
</comment>
<dbReference type="STRING" id="77586.A0A0D9V620"/>
<name>A0A0D9V620_9ORYZ</name>
<dbReference type="GO" id="GO:0030154">
    <property type="term" value="P:cell differentiation"/>
    <property type="evidence" value="ECO:0007669"/>
    <property type="project" value="UniProtKB-KW"/>
</dbReference>
<dbReference type="HOGENOM" id="CLU_146280_0_0_1"/>
<reference evidence="5" key="3">
    <citation type="submission" date="2015-04" db="UniProtKB">
        <authorList>
            <consortium name="EnsemblPlants"/>
        </authorList>
    </citation>
    <scope>IDENTIFICATION</scope>
</reference>
<dbReference type="eggNOG" id="ENOG502S9T8">
    <property type="taxonomic scope" value="Eukaryota"/>
</dbReference>
<evidence type="ECO:0000313" key="5">
    <source>
        <dbReference type="EnsemblPlants" id="LPERR01G27480.1"/>
    </source>
</evidence>
<dbReference type="PANTHER" id="PTHR34359:SF5">
    <property type="entry name" value="CLAVATA3_ESR (CLE)-RELATED PROTEIN 9"/>
    <property type="match status" value="1"/>
</dbReference>
<organism evidence="5 6">
    <name type="scientific">Leersia perrieri</name>
    <dbReference type="NCBI Taxonomy" id="77586"/>
    <lineage>
        <taxon>Eukaryota</taxon>
        <taxon>Viridiplantae</taxon>
        <taxon>Streptophyta</taxon>
        <taxon>Embryophyta</taxon>
        <taxon>Tracheophyta</taxon>
        <taxon>Spermatophyta</taxon>
        <taxon>Magnoliopsida</taxon>
        <taxon>Liliopsida</taxon>
        <taxon>Poales</taxon>
        <taxon>Poaceae</taxon>
        <taxon>BOP clade</taxon>
        <taxon>Oryzoideae</taxon>
        <taxon>Oryzeae</taxon>
        <taxon>Oryzinae</taxon>
        <taxon>Leersia</taxon>
    </lineage>
</organism>
<dbReference type="Gramene" id="LPERR01G27480.1">
    <property type="protein sequence ID" value="LPERR01G27480.1"/>
    <property type="gene ID" value="LPERR01G27480"/>
</dbReference>
<protein>
    <submittedName>
        <fullName evidence="5">Uncharacterized protein</fullName>
    </submittedName>
</protein>
<sequence>MMKPAPSSSSVAVRLLLLVASLQLLAVASTAVIVTPSETTTTAALPDEEFLARLCDQKQHGPTRRRLPWCQQLHARHHGRVYVPMPPPSRDGEEIDARFGVSKRLVPSGPNPLHN</sequence>
<accession>A0A0D9V620</accession>
<keyword evidence="4" id="KW-0732">Signal</keyword>
<evidence type="ECO:0000256" key="2">
    <source>
        <dbReference type="ARBA" id="ARBA00022473"/>
    </source>
</evidence>
<dbReference type="PANTHER" id="PTHR34359">
    <property type="entry name" value="CLAVATA3/ESR (CLE)-RELATED PROTEIN 10"/>
    <property type="match status" value="1"/>
</dbReference>
<dbReference type="InterPro" id="IPR039618">
    <property type="entry name" value="CLE9-13"/>
</dbReference>
<dbReference type="AlphaFoldDB" id="A0A0D9V620"/>